<dbReference type="AlphaFoldDB" id="A0A0S4J088"/>
<gene>
    <name evidence="1" type="ORF">BSAL_67900</name>
</gene>
<protein>
    <submittedName>
        <fullName evidence="1">Uncharacterized protein</fullName>
    </submittedName>
</protein>
<proteinExistence type="predicted"/>
<reference evidence="2" key="1">
    <citation type="submission" date="2015-09" db="EMBL/GenBank/DDBJ databases">
        <authorList>
            <consortium name="Pathogen Informatics"/>
        </authorList>
    </citation>
    <scope>NUCLEOTIDE SEQUENCE [LARGE SCALE GENOMIC DNA]</scope>
    <source>
        <strain evidence="2">Lake Konstanz</strain>
    </source>
</reference>
<sequence length="213" mass="23590">MEKECRLVSDKLRSEFSSLKNDATKYQWMLAATSILLKDDVSASTVLLPFIEHHSAAVLKMVFSLVEDQTELCVVALRFLASVFTSTCCWENSQFHVAFCASPADYIPVLVGLGKTNDPSLSPFLLMTLSSLACGPCANRFSVLFAVHGDADAIRLIMKFLSIADRRSTAMDVLSGFMNVKEGIRLCRKYSSAISEAVLGTQLEYQWKLVNKL</sequence>
<accession>A0A0S4J088</accession>
<evidence type="ECO:0000313" key="1">
    <source>
        <dbReference type="EMBL" id="CUF96120.1"/>
    </source>
</evidence>
<dbReference type="VEuPathDB" id="TriTrypDB:BSAL_67900"/>
<evidence type="ECO:0000313" key="2">
    <source>
        <dbReference type="Proteomes" id="UP000051952"/>
    </source>
</evidence>
<keyword evidence="2" id="KW-1185">Reference proteome</keyword>
<name>A0A0S4J088_BODSA</name>
<organism evidence="1 2">
    <name type="scientific">Bodo saltans</name>
    <name type="common">Flagellated protozoan</name>
    <dbReference type="NCBI Taxonomy" id="75058"/>
    <lineage>
        <taxon>Eukaryota</taxon>
        <taxon>Discoba</taxon>
        <taxon>Euglenozoa</taxon>
        <taxon>Kinetoplastea</taxon>
        <taxon>Metakinetoplastina</taxon>
        <taxon>Eubodonida</taxon>
        <taxon>Bodonidae</taxon>
        <taxon>Bodo</taxon>
    </lineage>
</organism>
<dbReference type="Proteomes" id="UP000051952">
    <property type="component" value="Unassembled WGS sequence"/>
</dbReference>
<dbReference type="EMBL" id="CYKH01000463">
    <property type="protein sequence ID" value="CUF96120.1"/>
    <property type="molecule type" value="Genomic_DNA"/>
</dbReference>